<dbReference type="WBParaSite" id="EEL_0001013601-mRNA-1">
    <property type="protein sequence ID" value="EEL_0001013601-mRNA-1"/>
    <property type="gene ID" value="EEL_0001013601"/>
</dbReference>
<accession>A0A0R3S5R7</accession>
<dbReference type="GO" id="GO:0005344">
    <property type="term" value="F:oxygen carrier activity"/>
    <property type="evidence" value="ECO:0007669"/>
    <property type="project" value="UniProtKB-KW"/>
</dbReference>
<reference evidence="5" key="1">
    <citation type="submission" date="2017-02" db="UniProtKB">
        <authorList>
            <consortium name="WormBaseParasite"/>
        </authorList>
    </citation>
    <scope>IDENTIFICATION</scope>
</reference>
<evidence type="ECO:0000313" key="4">
    <source>
        <dbReference type="Proteomes" id="UP000050640"/>
    </source>
</evidence>
<dbReference type="Pfam" id="PF00042">
    <property type="entry name" value="Globin"/>
    <property type="match status" value="1"/>
</dbReference>
<evidence type="ECO:0000256" key="2">
    <source>
        <dbReference type="SAM" id="MobiDB-lite"/>
    </source>
</evidence>
<dbReference type="CDD" id="cd01040">
    <property type="entry name" value="Mb-like"/>
    <property type="match status" value="1"/>
</dbReference>
<organism evidence="4 5">
    <name type="scientific">Elaeophora elaphi</name>
    <dbReference type="NCBI Taxonomy" id="1147741"/>
    <lineage>
        <taxon>Eukaryota</taxon>
        <taxon>Metazoa</taxon>
        <taxon>Ecdysozoa</taxon>
        <taxon>Nematoda</taxon>
        <taxon>Chromadorea</taxon>
        <taxon>Rhabditida</taxon>
        <taxon>Spirurina</taxon>
        <taxon>Spiruromorpha</taxon>
        <taxon>Filarioidea</taxon>
        <taxon>Onchocercidae</taxon>
        <taxon>Elaeophora</taxon>
    </lineage>
</organism>
<dbReference type="SUPFAM" id="SSF46458">
    <property type="entry name" value="Globin-like"/>
    <property type="match status" value="1"/>
</dbReference>
<feature type="domain" description="Globin" evidence="3">
    <location>
        <begin position="134"/>
        <end position="284"/>
    </location>
</feature>
<evidence type="ECO:0000259" key="3">
    <source>
        <dbReference type="PROSITE" id="PS01033"/>
    </source>
</evidence>
<dbReference type="STRING" id="1147741.A0A0R3S5R7"/>
<keyword evidence="4" id="KW-1185">Reference proteome</keyword>
<sequence length="305" mass="35150">MSFGQGLTFSRRSTLDSKSTGQLEISTLHDFQFFCSQRAQFLSVRPRKPSTMSLEETSLSSRQQLPLAKHSCVKKDLMPSRCSSRHQKNTESVRSHSENRKLSQNLLASNLEALSRSCSNLRQALQPNIEISGDLTTTQNNAIRRLWKQELKNCRENELELASRLLLRIFAIDSRLQAPFHLSNVPYYELRKNQLFEIYVKAIESTLSFIMLHLYNPTAMSKSLQALGAQHVIYTGIQYRSSYWKIVNQAFIEFVNADRTSVDVFDAWNVLGNFCVEQMRIGYKIEYKAQKVLERLRAAKNVAKR</sequence>
<dbReference type="AlphaFoldDB" id="A0A0R3S5R7"/>
<dbReference type="Proteomes" id="UP000050640">
    <property type="component" value="Unplaced"/>
</dbReference>
<dbReference type="GO" id="GO:0020037">
    <property type="term" value="F:heme binding"/>
    <property type="evidence" value="ECO:0007669"/>
    <property type="project" value="InterPro"/>
</dbReference>
<keyword evidence="1" id="KW-0561">Oxygen transport</keyword>
<proteinExistence type="inferred from homology"/>
<evidence type="ECO:0000256" key="1">
    <source>
        <dbReference type="RuleBase" id="RU000356"/>
    </source>
</evidence>
<evidence type="ECO:0000313" key="5">
    <source>
        <dbReference type="WBParaSite" id="EEL_0001013601-mRNA-1"/>
    </source>
</evidence>
<keyword evidence="1" id="KW-0349">Heme</keyword>
<dbReference type="PROSITE" id="PS01033">
    <property type="entry name" value="GLOBIN"/>
    <property type="match status" value="1"/>
</dbReference>
<feature type="region of interest" description="Disordered" evidence="2">
    <location>
        <begin position="76"/>
        <end position="100"/>
    </location>
</feature>
<keyword evidence="1" id="KW-0479">Metal-binding</keyword>
<feature type="compositionally biased region" description="Basic and acidic residues" evidence="2">
    <location>
        <begin position="88"/>
        <end position="100"/>
    </location>
</feature>
<keyword evidence="1" id="KW-0813">Transport</keyword>
<dbReference type="InterPro" id="IPR044399">
    <property type="entry name" value="Mb-like_M"/>
</dbReference>
<name>A0A0R3S5R7_9BILA</name>
<comment type="similarity">
    <text evidence="1">Belongs to the globin family.</text>
</comment>
<keyword evidence="1" id="KW-0408">Iron</keyword>
<dbReference type="InterPro" id="IPR012292">
    <property type="entry name" value="Globin/Proto"/>
</dbReference>
<dbReference type="InterPro" id="IPR009050">
    <property type="entry name" value="Globin-like_sf"/>
</dbReference>
<dbReference type="InterPro" id="IPR000971">
    <property type="entry name" value="Globin"/>
</dbReference>
<protein>
    <submittedName>
        <fullName evidence="5">GLOBIN domain-containing protein</fullName>
    </submittedName>
</protein>
<dbReference type="Gene3D" id="1.10.490.10">
    <property type="entry name" value="Globins"/>
    <property type="match status" value="1"/>
</dbReference>
<dbReference type="GO" id="GO:0019825">
    <property type="term" value="F:oxygen binding"/>
    <property type="evidence" value="ECO:0007669"/>
    <property type="project" value="InterPro"/>
</dbReference>